<reference evidence="3 4" key="1">
    <citation type="submission" date="2020-04" db="EMBL/GenBank/DDBJ databases">
        <title>Flammeovirga sp. SR4, a novel species isolated from seawater.</title>
        <authorList>
            <person name="Wang X."/>
        </authorList>
    </citation>
    <scope>NUCLEOTIDE SEQUENCE [LARGE SCALE GENOMIC DNA]</scope>
    <source>
        <strain evidence="3 4">SR4</strain>
    </source>
</reference>
<proteinExistence type="predicted"/>
<feature type="signal peptide" evidence="1">
    <location>
        <begin position="1"/>
        <end position="23"/>
    </location>
</feature>
<comment type="caution">
    <text evidence="3">The sequence shown here is derived from an EMBL/GenBank/DDBJ whole genome shotgun (WGS) entry which is preliminary data.</text>
</comment>
<dbReference type="SUPFAM" id="SSF101898">
    <property type="entry name" value="NHL repeat"/>
    <property type="match status" value="1"/>
</dbReference>
<keyword evidence="1" id="KW-0732">Signal</keyword>
<dbReference type="Proteomes" id="UP000585050">
    <property type="component" value="Unassembled WGS sequence"/>
</dbReference>
<dbReference type="Gene3D" id="3.40.50.1460">
    <property type="match status" value="1"/>
</dbReference>
<dbReference type="Pfam" id="PF00656">
    <property type="entry name" value="Peptidase_C14"/>
    <property type="match status" value="1"/>
</dbReference>
<dbReference type="RefSeq" id="WP_168882595.1">
    <property type="nucleotide sequence ID" value="NZ_JABAIL010000003.1"/>
</dbReference>
<name>A0A7X8SKP8_9BACT</name>
<evidence type="ECO:0000256" key="1">
    <source>
        <dbReference type="SAM" id="SignalP"/>
    </source>
</evidence>
<dbReference type="SUPFAM" id="SSF52129">
    <property type="entry name" value="Caspase-like"/>
    <property type="match status" value="1"/>
</dbReference>
<feature type="chain" id="PRO_5031289827" evidence="1">
    <location>
        <begin position="24"/>
        <end position="1355"/>
    </location>
</feature>
<dbReference type="EMBL" id="JABAIL010000003">
    <property type="protein sequence ID" value="NLR91883.1"/>
    <property type="molecule type" value="Genomic_DNA"/>
</dbReference>
<dbReference type="InterPro" id="IPR029030">
    <property type="entry name" value="Caspase-like_dom_sf"/>
</dbReference>
<feature type="domain" description="Peptidase C14 caspase" evidence="2">
    <location>
        <begin position="51"/>
        <end position="255"/>
    </location>
</feature>
<gene>
    <name evidence="3" type="ORF">HGP29_11725</name>
</gene>
<dbReference type="GO" id="GO:0004197">
    <property type="term" value="F:cysteine-type endopeptidase activity"/>
    <property type="evidence" value="ECO:0007669"/>
    <property type="project" value="InterPro"/>
</dbReference>
<dbReference type="InterPro" id="IPR011600">
    <property type="entry name" value="Pept_C14_caspase"/>
</dbReference>
<organism evidence="3 4">
    <name type="scientific">Flammeovirga agarivorans</name>
    <dbReference type="NCBI Taxonomy" id="2726742"/>
    <lineage>
        <taxon>Bacteria</taxon>
        <taxon>Pseudomonadati</taxon>
        <taxon>Bacteroidota</taxon>
        <taxon>Cytophagia</taxon>
        <taxon>Cytophagales</taxon>
        <taxon>Flammeovirgaceae</taxon>
        <taxon>Flammeovirga</taxon>
    </lineage>
</organism>
<keyword evidence="4" id="KW-1185">Reference proteome</keyword>
<sequence length="1355" mass="158091">MLTFKRITLLLTFTFFFSLLLFAQEQIDTNSTNRGLTPKIDNYSSKITDSRKYALIIGSDQYEGKPMWRDLKNAEYDATSMKELLEVKYNFETELLLSPTKNDVLKTIISYHDKLKRDDRFLVFIAGHGDYDKTIYNDGFLVFKDTKPSTEDFARSTYLAYNQLNGILNSLPSKHVGIILDVCFGGTFNNKVNSYRSGNKVYDSKSTTTYAKQKLAKKSRLFLTSGALEPVPDGYAEKHSPFCYLLLDALENGDKNGHPITLSWLHQQAQLNITESMYGFFGDNQPGSEFIIGGIKSSDNSSLVNKLLEEKNLKLEAERREREARSLVLTQDAREAYAQKNYTDVVRNLVDAYELDSTNYDLQKVYYKMMLEHDSLYFSQKLSEPPLPQQKLIKTDSSVISDFSYYGISVDYEGRKIFAYSDNPYNRLYHILDFNGNVLKSFDKEFNFNSAIFKNNRIYTYYDGKLNVYNDEFKKVYDFKINNDISINNKGAFQVSKDELIVIEESKGSYMFYKRNKKIANIKIENSDFVSNIFFDKNQNITFCYHKMTKNNEGESREYITYNLKGKKVKTIPQKDNFYYSFRNIFSSSDGHVLLTINNNVLLDEIQMNNDSIDYIFYINKSFKLTKEKFELRDDKTTYIKEVNDSLKISNSNDYPHDFLLLNDSIVVIAHKHDILIKSISSNKIISRFKINGSFIKMYTNGNGFYLLTNKSIQHISKNGTIINETKLPLSTCIDFSFSPKNETIIVYYWNGRFSVLNKNLRFKCLLFNSDDGPIDTRRSAYFLNEETFIINGGFYEVYEQKKLEGKPIIFNSKGEIIKILPGTIINQYWTNDNWMDKIIRIKNNHYILLTAEENTKKPYMYEINSDGEIIYLFQKELESYNHPLSYSDKLNHLDSLSFSFLSSIDEDWAYKWFDNGWNRVESSNLIYGVSLNVNYNIFNFLDKRTLPVRKKTVTRINNKLTPILLTDQVEVFNSQYTHTNQINIKYDDSKTINDSLFSLSNHNILDNKVVTDILIFNINSKEIIYKLNKPIQLENTSISYHVINEILKIQLYSHIGGSFSTILVNLTNRNFTDPIPFEINNNDLDTNSSKYIAYYSYQNNTILNLLNRNTLRTICLFNQNEQISNNQSYNRRIINIGEDIYVKTYNTLYFLDVPNKSLNPIKEFKPITQKNDFNIYSSKTFTTLSKEYYIKDNHDPDTPNKFTFQDSVFKHIEIPSNHDDDYIHVLFKKDKFIVLQNERDSYFFNYYVGKNRLEYLNKGPNYNSINFFNHENLFIGIKDNKVSILNNEGKNLVTLSFNRKIFSANFYSGYLKIISNSDGLYEGEISLQENKNNVHCIPLIKNGLLNLKKTVLFE</sequence>
<evidence type="ECO:0000259" key="2">
    <source>
        <dbReference type="Pfam" id="PF00656"/>
    </source>
</evidence>
<dbReference type="GO" id="GO:0006508">
    <property type="term" value="P:proteolysis"/>
    <property type="evidence" value="ECO:0007669"/>
    <property type="project" value="InterPro"/>
</dbReference>
<accession>A0A7X8SKP8</accession>
<evidence type="ECO:0000313" key="4">
    <source>
        <dbReference type="Proteomes" id="UP000585050"/>
    </source>
</evidence>
<evidence type="ECO:0000313" key="3">
    <source>
        <dbReference type="EMBL" id="NLR91883.1"/>
    </source>
</evidence>
<protein>
    <submittedName>
        <fullName evidence="3">Caspase family protein</fullName>
    </submittedName>
</protein>